<dbReference type="HOGENOM" id="CLU_286219_0_0_1"/>
<dbReference type="OrthoDB" id="2526154at2759"/>
<feature type="compositionally biased region" description="Low complexity" evidence="1">
    <location>
        <begin position="821"/>
        <end position="832"/>
    </location>
</feature>
<feature type="compositionally biased region" description="Polar residues" evidence="1">
    <location>
        <begin position="595"/>
        <end position="619"/>
    </location>
</feature>
<sequence length="1080" mass="114481">MSWTTSPPYSIKSVSRQQTESTAATTPPPVPSPKSVPRSLTILNTNNSSNNNNKGKPRTPIAPHKLAQLANALGVATPSPGSVPYPLYSPSTPNSASFGTSNQAPSRYLLHVIPPLHLLQAEQEDANDPHVRAQFRRGTLVSLHPTLPSQLGAIAREFSLPSTGGMILYLITAENDAGPRITDDAWRMLWFRALQIDKDGSVNGKNIARHHSRSTTSNSPYPSPSSTSESPYGRLGSPSSTSDNTPASSFMSLELPININPGAALPILAKVEFDIDRRKAPWYEIWKHRRRTASHSIANSPQYSGGLSSSTSSSKRVLQLPLRARSTSPSLAEFKAKYTGSADGSGDGYARLDDEFGYVNRGAHLGQFTDDPLEDVFPSDRNTWAQIRVQHDDGDERPATPHTPDVLIGGRIGSTILSLDGAHEEDEFDENDEDVVRLWKQNHKPTLDSLGAPLSPGLSSNGTRSRSASKHVPPPLDLTASSKSQIPHVEVAPPTATSPNMSINSDLPYLDSDGTVNPGQKAKKGGNESGSEEARSRRLDELERRIENLSPRSQWDEEEAFTQQSPLMESPESTSPLKESVPIFTFDEHGDSEQTDSTNDNGPVSKTSLPVPSTKASRRQVSIGSFNALPNASDLAKALAAASNSPPLPAVPLEDEDARLEREEERDVIDISPIDLATPMTPGFPISPDPFNKRPGFGIQSEGEKSDLTLVTNVPASGSPVSPPPRMSSRFSADSATSEDGQPKSRNDRTGSVISVKGIRSLWRKSGNSKNVPLMSPGINGQQIVPPTPPPFMEASSVPPLPMSSGGFFSPISLGAPPMPKSASPSADAGAPPGTPRTPTPSTTHRRSESGLDPFHFDQDSRYPVHKMPSPSQAFPDQFPPSEPVATSPPPPPSKKGILKGWGSKGSSMKRASTELINAGRTSTSSPQPPSHPPSSFGSTGASKKAKRPSISGIIGGHSKQNSKASISSVGTSSKHTYPNNSLSGTSHASSHHGTSSGTSFPEPPSNLAPSTQPIASGRSSHEAAPGHKSSGSNGSALTTGEPRKSTPPPSVGAVAMAAAVAASRERRGTSYIGPADNRI</sequence>
<evidence type="ECO:0000313" key="2">
    <source>
        <dbReference type="EMBL" id="KIM21547.1"/>
    </source>
</evidence>
<feature type="region of interest" description="Disordered" evidence="1">
    <location>
        <begin position="202"/>
        <end position="247"/>
    </location>
</feature>
<dbReference type="EMBL" id="KN824380">
    <property type="protein sequence ID" value="KIM21547.1"/>
    <property type="molecule type" value="Genomic_DNA"/>
</dbReference>
<protein>
    <submittedName>
        <fullName evidence="2">Uncharacterized protein</fullName>
    </submittedName>
</protein>
<accession>A0A0C2WVY8</accession>
<feature type="compositionally biased region" description="Low complexity" evidence="1">
    <location>
        <begin position="214"/>
        <end position="231"/>
    </location>
</feature>
<feature type="compositionally biased region" description="Polar residues" evidence="1">
    <location>
        <begin position="1030"/>
        <end position="1039"/>
    </location>
</feature>
<feature type="compositionally biased region" description="Low complexity" evidence="1">
    <location>
        <begin position="1052"/>
        <end position="1063"/>
    </location>
</feature>
<name>A0A0C2WVY8_SERVB</name>
<reference evidence="2 3" key="1">
    <citation type="submission" date="2014-04" db="EMBL/GenBank/DDBJ databases">
        <authorList>
            <consortium name="DOE Joint Genome Institute"/>
            <person name="Kuo A."/>
            <person name="Zuccaro A."/>
            <person name="Kohler A."/>
            <person name="Nagy L.G."/>
            <person name="Floudas D."/>
            <person name="Copeland A."/>
            <person name="Barry K.W."/>
            <person name="Cichocki N."/>
            <person name="Veneault-Fourrey C."/>
            <person name="LaButti K."/>
            <person name="Lindquist E.A."/>
            <person name="Lipzen A."/>
            <person name="Lundell T."/>
            <person name="Morin E."/>
            <person name="Murat C."/>
            <person name="Sun H."/>
            <person name="Tunlid A."/>
            <person name="Henrissat B."/>
            <person name="Grigoriev I.V."/>
            <person name="Hibbett D.S."/>
            <person name="Martin F."/>
            <person name="Nordberg H.P."/>
            <person name="Cantor M.N."/>
            <person name="Hua S.X."/>
        </authorList>
    </citation>
    <scope>NUCLEOTIDE SEQUENCE [LARGE SCALE GENOMIC DNA]</scope>
    <source>
        <strain evidence="2 3">MAFF 305830</strain>
    </source>
</reference>
<feature type="compositionally biased region" description="Basic and acidic residues" evidence="1">
    <location>
        <begin position="659"/>
        <end position="669"/>
    </location>
</feature>
<feature type="compositionally biased region" description="Pro residues" evidence="1">
    <location>
        <begin position="878"/>
        <end position="894"/>
    </location>
</feature>
<dbReference type="AlphaFoldDB" id="A0A0C2WVY8"/>
<feature type="region of interest" description="Disordered" evidence="1">
    <location>
        <begin position="658"/>
        <end position="1080"/>
    </location>
</feature>
<feature type="region of interest" description="Disordered" evidence="1">
    <location>
        <begin position="1"/>
        <end position="61"/>
    </location>
</feature>
<organism evidence="2 3">
    <name type="scientific">Serendipita vermifera MAFF 305830</name>
    <dbReference type="NCBI Taxonomy" id="933852"/>
    <lineage>
        <taxon>Eukaryota</taxon>
        <taxon>Fungi</taxon>
        <taxon>Dikarya</taxon>
        <taxon>Basidiomycota</taxon>
        <taxon>Agaricomycotina</taxon>
        <taxon>Agaricomycetes</taxon>
        <taxon>Sebacinales</taxon>
        <taxon>Serendipitaceae</taxon>
        <taxon>Serendipita</taxon>
    </lineage>
</organism>
<gene>
    <name evidence="2" type="ORF">M408DRAFT_333409</name>
</gene>
<keyword evidence="3" id="KW-1185">Reference proteome</keyword>
<dbReference type="Proteomes" id="UP000054097">
    <property type="component" value="Unassembled WGS sequence"/>
</dbReference>
<feature type="compositionally biased region" description="Polar residues" evidence="1">
    <location>
        <begin position="237"/>
        <end position="247"/>
    </location>
</feature>
<feature type="compositionally biased region" description="Low complexity" evidence="1">
    <location>
        <begin position="44"/>
        <end position="53"/>
    </location>
</feature>
<feature type="compositionally biased region" description="Polar residues" evidence="1">
    <location>
        <begin position="561"/>
        <end position="577"/>
    </location>
</feature>
<feature type="compositionally biased region" description="Polar residues" evidence="1">
    <location>
        <begin position="1008"/>
        <end position="1019"/>
    </location>
</feature>
<feature type="compositionally biased region" description="Polar residues" evidence="1">
    <location>
        <begin position="959"/>
        <end position="981"/>
    </location>
</feature>
<feature type="compositionally biased region" description="Polar residues" evidence="1">
    <location>
        <begin position="495"/>
        <end position="505"/>
    </location>
</feature>
<reference evidence="3" key="2">
    <citation type="submission" date="2015-01" db="EMBL/GenBank/DDBJ databases">
        <title>Evolutionary Origins and Diversification of the Mycorrhizal Mutualists.</title>
        <authorList>
            <consortium name="DOE Joint Genome Institute"/>
            <consortium name="Mycorrhizal Genomics Consortium"/>
            <person name="Kohler A."/>
            <person name="Kuo A."/>
            <person name="Nagy L.G."/>
            <person name="Floudas D."/>
            <person name="Copeland A."/>
            <person name="Barry K.W."/>
            <person name="Cichocki N."/>
            <person name="Veneault-Fourrey C."/>
            <person name="LaButti K."/>
            <person name="Lindquist E.A."/>
            <person name="Lipzen A."/>
            <person name="Lundell T."/>
            <person name="Morin E."/>
            <person name="Murat C."/>
            <person name="Riley R."/>
            <person name="Ohm R."/>
            <person name="Sun H."/>
            <person name="Tunlid A."/>
            <person name="Henrissat B."/>
            <person name="Grigoriev I.V."/>
            <person name="Hibbett D.S."/>
            <person name="Martin F."/>
        </authorList>
    </citation>
    <scope>NUCLEOTIDE SEQUENCE [LARGE SCALE GENOMIC DNA]</scope>
    <source>
        <strain evidence="3">MAFF 305830</strain>
    </source>
</reference>
<feature type="compositionally biased region" description="Low complexity" evidence="1">
    <location>
        <begin position="447"/>
        <end position="460"/>
    </location>
</feature>
<feature type="compositionally biased region" description="Basic and acidic residues" evidence="1">
    <location>
        <begin position="532"/>
        <end position="547"/>
    </location>
</feature>
<feature type="compositionally biased region" description="Low complexity" evidence="1">
    <location>
        <begin position="982"/>
        <end position="1000"/>
    </location>
</feature>
<feature type="region of interest" description="Disordered" evidence="1">
    <location>
        <begin position="445"/>
        <end position="619"/>
    </location>
</feature>
<feature type="compositionally biased region" description="Polar residues" evidence="1">
    <location>
        <begin position="1"/>
        <end position="20"/>
    </location>
</feature>
<evidence type="ECO:0000313" key="3">
    <source>
        <dbReference type="Proteomes" id="UP000054097"/>
    </source>
</evidence>
<evidence type="ECO:0000256" key="1">
    <source>
        <dbReference type="SAM" id="MobiDB-lite"/>
    </source>
</evidence>
<feature type="compositionally biased region" description="Basic and acidic residues" evidence="1">
    <location>
        <begin position="846"/>
        <end position="863"/>
    </location>
</feature>
<proteinExistence type="predicted"/>